<dbReference type="PANTHER" id="PTHR31956:SF1">
    <property type="entry name" value="NON-SPECIFIC PHOSPHOLIPASE C1"/>
    <property type="match status" value="1"/>
</dbReference>
<dbReference type="PANTHER" id="PTHR31956">
    <property type="entry name" value="NON-SPECIFIC PHOSPHOLIPASE C4-RELATED"/>
    <property type="match status" value="1"/>
</dbReference>
<dbReference type="Gene3D" id="3.40.720.10">
    <property type="entry name" value="Alkaline Phosphatase, subunit A"/>
    <property type="match status" value="1"/>
</dbReference>
<dbReference type="EMBL" id="JBHSBB010000012">
    <property type="protein sequence ID" value="MFC4033382.1"/>
    <property type="molecule type" value="Genomic_DNA"/>
</dbReference>
<dbReference type="RefSeq" id="WP_386430475.1">
    <property type="nucleotide sequence ID" value="NZ_JBHSBB010000012.1"/>
</dbReference>
<accession>A0ABV8HMY6</accession>
<dbReference type="Pfam" id="PF04185">
    <property type="entry name" value="Phosphoesterase"/>
    <property type="match status" value="1"/>
</dbReference>
<name>A0ABV8HMY6_9ACTN</name>
<comment type="caution">
    <text evidence="3">The sequence shown here is derived from an EMBL/GenBank/DDBJ whole genome shotgun (WGS) entry which is preliminary data.</text>
</comment>
<evidence type="ECO:0000256" key="1">
    <source>
        <dbReference type="ARBA" id="ARBA00022801"/>
    </source>
</evidence>
<organism evidence="3 4">
    <name type="scientific">Streptomyces polygonati</name>
    <dbReference type="NCBI Taxonomy" id="1617087"/>
    <lineage>
        <taxon>Bacteria</taxon>
        <taxon>Bacillati</taxon>
        <taxon>Actinomycetota</taxon>
        <taxon>Actinomycetes</taxon>
        <taxon>Kitasatosporales</taxon>
        <taxon>Streptomycetaceae</taxon>
        <taxon>Streptomyces</taxon>
    </lineage>
</organism>
<dbReference type="InterPro" id="IPR017850">
    <property type="entry name" value="Alkaline_phosphatase_core_sf"/>
</dbReference>
<keyword evidence="2" id="KW-0843">Virulence</keyword>
<keyword evidence="4" id="KW-1185">Reference proteome</keyword>
<keyword evidence="1" id="KW-0378">Hydrolase</keyword>
<dbReference type="InterPro" id="IPR007312">
    <property type="entry name" value="Phosphoesterase"/>
</dbReference>
<reference evidence="4" key="1">
    <citation type="journal article" date="2019" name="Int. J. Syst. Evol. Microbiol.">
        <title>The Global Catalogue of Microorganisms (GCM) 10K type strain sequencing project: providing services to taxonomists for standard genome sequencing and annotation.</title>
        <authorList>
            <consortium name="The Broad Institute Genomics Platform"/>
            <consortium name="The Broad Institute Genome Sequencing Center for Infectious Disease"/>
            <person name="Wu L."/>
            <person name="Ma J."/>
        </authorList>
    </citation>
    <scope>NUCLEOTIDE SEQUENCE [LARGE SCALE GENOMIC DNA]</scope>
    <source>
        <strain evidence="4">CGMCC 4.7237</strain>
    </source>
</reference>
<dbReference type="Proteomes" id="UP001595765">
    <property type="component" value="Unassembled WGS sequence"/>
</dbReference>
<sequence length="235" mass="26001">MLGERYVNNVLGILRSNPDIWNHTLFILNYDENDGKFDHVLPPWPEAGTAREYAGDYPLGFGPRVPMLLVSPWSRGGYVASEVFDHTSTIRFPEIWSAHLGKPFRSPNISDWRRSIAGDLTSALDFAHPQPGPAAFPAPRAEQPVSIPDGHMTPRPLSFHPHATVSEDPESGKITARMTLTGGPKDKALSFQVFPDKYPAFSVYSNDGFVRAFAGQVTPSREQKDRGLPVSRSTC</sequence>
<evidence type="ECO:0000313" key="3">
    <source>
        <dbReference type="EMBL" id="MFC4033382.1"/>
    </source>
</evidence>
<evidence type="ECO:0000256" key="2">
    <source>
        <dbReference type="ARBA" id="ARBA00023026"/>
    </source>
</evidence>
<protein>
    <submittedName>
        <fullName evidence="3">Alkaline phosphatase family protein</fullName>
    </submittedName>
</protein>
<evidence type="ECO:0000313" key="4">
    <source>
        <dbReference type="Proteomes" id="UP001595765"/>
    </source>
</evidence>
<proteinExistence type="predicted"/>
<gene>
    <name evidence="3" type="ORF">ACFO3J_18075</name>
</gene>